<feature type="compositionally biased region" description="Polar residues" evidence="1">
    <location>
        <begin position="615"/>
        <end position="625"/>
    </location>
</feature>
<dbReference type="Ensembl" id="ENSOTST00005162549.1">
    <property type="protein sequence ID" value="ENSOTSP00005154331.1"/>
    <property type="gene ID" value="ENSOTSG00005011416.2"/>
</dbReference>
<sequence>MTSGQGDLVFSPESTITSLLASSGHLRGTLRDNDPSLTGIRYRDRDYESATEALEAYIADFDRSLHTSETSTGSLQLQKNLLSSALPRTEFRNKDVLRERLTDRELDFLNLPVGSGHRGTSDCISLTTDDLLVLPCDGSLPVTRTSAFLTQSGDYPLRQSSYSNSWSSRRPRPNSSSHIKRCLHYSAPHNTPHKLYQSRAGTQAEETQKTDPFTGPRVKGSLRPQHGLYHQTTDSPGPFSSHHDYPRWLTSQKSEMDFSGVTSVPDLKYPAWLQECDNVPKDISTTNIDFSESRKKTQHRGWGPTQTVPPSPRPPSWLGELEASYEELKEGQKDSNGGHLEDVSGSDDDRQQLLRGEADHRTLREFRLRFAERLALAAEGERSTDFDELFRGKINILRVYTTPRVCFHLSRLSPQFTVTLVQLHWYCKSCIRATVFFTGDKIESLILKAEKVLNSPSLGLTSQLQKDMGHSPGGSEDVLEADRSWDNPAITFKSPVPVERAEDTLITTELFRDRKDEAASGSCSSGYSSRKHPGPVEALKQMLFSLQAVEQQVSLENEKEVTSENGSTPTLEDGTQPQMIMRSDDYDTALGGQSLKRALHHLGRLKSLVEDSAGGKSTSQEGKYS</sequence>
<feature type="compositionally biased region" description="Polar residues" evidence="1">
    <location>
        <begin position="563"/>
        <end position="577"/>
    </location>
</feature>
<reference evidence="3" key="1">
    <citation type="journal article" date="2018" name="PLoS ONE">
        <title>Chinook salmon (Oncorhynchus tshawytscha) genome and transcriptome.</title>
        <authorList>
            <person name="Christensen K.A."/>
            <person name="Leong J.S."/>
            <person name="Sakhrani D."/>
            <person name="Biagi C.A."/>
            <person name="Minkley D.R."/>
            <person name="Withler R.E."/>
            <person name="Rondeau E.B."/>
            <person name="Koop B.F."/>
            <person name="Devlin R.H."/>
        </authorList>
    </citation>
    <scope>NUCLEOTIDE SEQUENCE [LARGE SCALE GENOMIC DNA]</scope>
</reference>
<feature type="region of interest" description="Disordered" evidence="1">
    <location>
        <begin position="284"/>
        <end position="351"/>
    </location>
</feature>
<dbReference type="PANTHER" id="PTHR35079">
    <property type="entry name" value="LUNG ADENOMA SUSCEPTIBILITY PROTEIN 2"/>
    <property type="match status" value="1"/>
</dbReference>
<feature type="region of interest" description="Disordered" evidence="1">
    <location>
        <begin position="188"/>
        <end position="246"/>
    </location>
</feature>
<dbReference type="AlphaFoldDB" id="A0AAZ3SMM5"/>
<feature type="region of interest" description="Disordered" evidence="1">
    <location>
        <begin position="606"/>
        <end position="625"/>
    </location>
</feature>
<dbReference type="Proteomes" id="UP000694402">
    <property type="component" value="Unassembled WGS sequence"/>
</dbReference>
<organism evidence="2 3">
    <name type="scientific">Oncorhynchus tshawytscha</name>
    <name type="common">Chinook salmon</name>
    <name type="synonym">Salmo tshawytscha</name>
    <dbReference type="NCBI Taxonomy" id="74940"/>
    <lineage>
        <taxon>Eukaryota</taxon>
        <taxon>Metazoa</taxon>
        <taxon>Chordata</taxon>
        <taxon>Craniata</taxon>
        <taxon>Vertebrata</taxon>
        <taxon>Euteleostomi</taxon>
        <taxon>Actinopterygii</taxon>
        <taxon>Neopterygii</taxon>
        <taxon>Teleostei</taxon>
        <taxon>Protacanthopterygii</taxon>
        <taxon>Salmoniformes</taxon>
        <taxon>Salmonidae</taxon>
        <taxon>Salmoninae</taxon>
        <taxon>Oncorhynchus</taxon>
    </lineage>
</organism>
<gene>
    <name evidence="2" type="primary">lg09h18orf54</name>
</gene>
<feature type="region of interest" description="Disordered" evidence="1">
    <location>
        <begin position="554"/>
        <end position="577"/>
    </location>
</feature>
<dbReference type="GeneTree" id="ENSGT00390000008823"/>
<reference evidence="2" key="3">
    <citation type="submission" date="2025-09" db="UniProtKB">
        <authorList>
            <consortium name="Ensembl"/>
        </authorList>
    </citation>
    <scope>IDENTIFICATION</scope>
</reference>
<feature type="region of interest" description="Disordered" evidence="1">
    <location>
        <begin position="159"/>
        <end position="178"/>
    </location>
</feature>
<proteinExistence type="predicted"/>
<evidence type="ECO:0000256" key="1">
    <source>
        <dbReference type="SAM" id="MobiDB-lite"/>
    </source>
</evidence>
<evidence type="ECO:0000313" key="3">
    <source>
        <dbReference type="Proteomes" id="UP000694402"/>
    </source>
</evidence>
<protein>
    <recommendedName>
        <fullName evidence="4">Lung adenoma susceptibility protein 2</fullName>
    </recommendedName>
</protein>
<evidence type="ECO:0000313" key="2">
    <source>
        <dbReference type="Ensembl" id="ENSOTSP00005154331.1"/>
    </source>
</evidence>
<feature type="compositionally biased region" description="Basic and acidic residues" evidence="1">
    <location>
        <begin position="339"/>
        <end position="351"/>
    </location>
</feature>
<dbReference type="InterPro" id="IPR052679">
    <property type="entry name" value="Cell_Prolif_Regulator"/>
</dbReference>
<evidence type="ECO:0008006" key="4">
    <source>
        <dbReference type="Google" id="ProtNLM"/>
    </source>
</evidence>
<feature type="compositionally biased region" description="Low complexity" evidence="1">
    <location>
        <begin position="160"/>
        <end position="177"/>
    </location>
</feature>
<dbReference type="PANTHER" id="PTHR35079:SF1">
    <property type="entry name" value="LUNG ADENOMA SUSCEPTIBILITY PROTEIN 2"/>
    <property type="match status" value="1"/>
</dbReference>
<name>A0AAZ3SMM5_ONCTS</name>
<reference evidence="2" key="2">
    <citation type="submission" date="2025-08" db="UniProtKB">
        <authorList>
            <consortium name="Ensembl"/>
        </authorList>
    </citation>
    <scope>IDENTIFICATION</scope>
</reference>
<accession>A0AAZ3SMM5</accession>
<keyword evidence="3" id="KW-1185">Reference proteome</keyword>